<evidence type="ECO:0000313" key="3">
    <source>
        <dbReference type="Proteomes" id="UP001321543"/>
    </source>
</evidence>
<proteinExistence type="predicted"/>
<evidence type="ECO:0000256" key="1">
    <source>
        <dbReference type="SAM" id="Phobius"/>
    </source>
</evidence>
<accession>A0ABM8FRH3</accession>
<protein>
    <submittedName>
        <fullName evidence="2">Uncharacterized protein</fullName>
    </submittedName>
</protein>
<keyword evidence="1" id="KW-0812">Transmembrane</keyword>
<gene>
    <name evidence="2" type="ORF">GCM10025863_06750</name>
</gene>
<reference evidence="3" key="1">
    <citation type="journal article" date="2019" name="Int. J. Syst. Evol. Microbiol.">
        <title>The Global Catalogue of Microorganisms (GCM) 10K type strain sequencing project: providing services to taxonomists for standard genome sequencing and annotation.</title>
        <authorList>
            <consortium name="The Broad Institute Genomics Platform"/>
            <consortium name="The Broad Institute Genome Sequencing Center for Infectious Disease"/>
            <person name="Wu L."/>
            <person name="Ma J."/>
        </authorList>
    </citation>
    <scope>NUCLEOTIDE SEQUENCE [LARGE SCALE GENOMIC DNA]</scope>
    <source>
        <strain evidence="3">NBRC 106310</strain>
    </source>
</reference>
<feature type="transmembrane region" description="Helical" evidence="1">
    <location>
        <begin position="6"/>
        <end position="26"/>
    </location>
</feature>
<keyword evidence="3" id="KW-1185">Reference proteome</keyword>
<dbReference type="RefSeq" id="WP_286301914.1">
    <property type="nucleotide sequence ID" value="NZ_AP027728.1"/>
</dbReference>
<organism evidence="2 3">
    <name type="scientific">Microbacterium suwonense</name>
    <dbReference type="NCBI Taxonomy" id="683047"/>
    <lineage>
        <taxon>Bacteria</taxon>
        <taxon>Bacillati</taxon>
        <taxon>Actinomycetota</taxon>
        <taxon>Actinomycetes</taxon>
        <taxon>Micrococcales</taxon>
        <taxon>Microbacteriaceae</taxon>
        <taxon>Microbacterium</taxon>
    </lineage>
</organism>
<evidence type="ECO:0000313" key="2">
    <source>
        <dbReference type="EMBL" id="BDZ38061.1"/>
    </source>
</evidence>
<dbReference type="EMBL" id="AP027728">
    <property type="protein sequence ID" value="BDZ38061.1"/>
    <property type="molecule type" value="Genomic_DNA"/>
</dbReference>
<dbReference type="Proteomes" id="UP001321543">
    <property type="component" value="Chromosome"/>
</dbReference>
<name>A0ABM8FRH3_9MICO</name>
<keyword evidence="1" id="KW-0472">Membrane</keyword>
<sequence length="170" mass="18399">MDQPIVILLYALLVVIVVLYFVGRVLKKKARNAGNRRAEANKARQAADEGLGATVTVHADVDTVRELVAPIFESTKRVRRVSDGTWAHTHYNDDDVVYELAPVPDGTLVAVSRAIEFAGTLNGMKPWAKLRQQIVAAAAERGITAIEGARPLVRSGETGPTGATMWRPSA</sequence>
<keyword evidence="1" id="KW-1133">Transmembrane helix</keyword>